<keyword evidence="2" id="KW-0862">Zinc</keyword>
<dbReference type="GO" id="GO:0003677">
    <property type="term" value="F:DNA binding"/>
    <property type="evidence" value="ECO:0007669"/>
    <property type="project" value="UniProtKB-KW"/>
</dbReference>
<feature type="region of interest" description="Disordered" evidence="7">
    <location>
        <begin position="57"/>
        <end position="78"/>
    </location>
</feature>
<keyword evidence="1" id="KW-0479">Metal-binding</keyword>
<keyword evidence="6" id="KW-0539">Nucleus</keyword>
<dbReference type="GO" id="GO:0046872">
    <property type="term" value="F:metal ion binding"/>
    <property type="evidence" value="ECO:0007669"/>
    <property type="project" value="UniProtKB-KW"/>
</dbReference>
<dbReference type="PANTHER" id="PTHR36206">
    <property type="entry name" value="ASPERCRYPTIN BIOSYNTHESIS CLUSTER-SPECIFIC TRANSCRIPTION REGULATOR ATNN-RELATED"/>
    <property type="match status" value="1"/>
</dbReference>
<evidence type="ECO:0000256" key="7">
    <source>
        <dbReference type="SAM" id="MobiDB-lite"/>
    </source>
</evidence>
<accession>A0A6A6D1Z9</accession>
<evidence type="ECO:0000256" key="5">
    <source>
        <dbReference type="ARBA" id="ARBA00023163"/>
    </source>
</evidence>
<evidence type="ECO:0000313" key="9">
    <source>
        <dbReference type="Proteomes" id="UP000799537"/>
    </source>
</evidence>
<keyword evidence="4" id="KW-0238">DNA-binding</keyword>
<evidence type="ECO:0008006" key="10">
    <source>
        <dbReference type="Google" id="ProtNLM"/>
    </source>
</evidence>
<dbReference type="Pfam" id="PF11951">
    <property type="entry name" value="Fungal_trans_2"/>
    <property type="match status" value="1"/>
</dbReference>
<evidence type="ECO:0000313" key="8">
    <source>
        <dbReference type="EMBL" id="KAF2173447.1"/>
    </source>
</evidence>
<keyword evidence="5" id="KW-0804">Transcription</keyword>
<dbReference type="PANTHER" id="PTHR36206:SF12">
    <property type="entry name" value="ASPERCRYPTIN BIOSYNTHESIS CLUSTER-SPECIFIC TRANSCRIPTION REGULATOR ATNN-RELATED"/>
    <property type="match status" value="1"/>
</dbReference>
<dbReference type="RefSeq" id="XP_033674336.1">
    <property type="nucleotide sequence ID" value="XM_033810938.1"/>
</dbReference>
<dbReference type="Proteomes" id="UP000799537">
    <property type="component" value="Unassembled WGS sequence"/>
</dbReference>
<evidence type="ECO:0000256" key="2">
    <source>
        <dbReference type="ARBA" id="ARBA00022833"/>
    </source>
</evidence>
<gene>
    <name evidence="8" type="ORF">M409DRAFT_48425</name>
</gene>
<dbReference type="InterPro" id="IPR052360">
    <property type="entry name" value="Transcr_Regulatory_Proteins"/>
</dbReference>
<dbReference type="EMBL" id="ML993579">
    <property type="protein sequence ID" value="KAF2173447.1"/>
    <property type="molecule type" value="Genomic_DNA"/>
</dbReference>
<reference evidence="8" key="1">
    <citation type="journal article" date="2020" name="Stud. Mycol.">
        <title>101 Dothideomycetes genomes: a test case for predicting lifestyles and emergence of pathogens.</title>
        <authorList>
            <person name="Haridas S."/>
            <person name="Albert R."/>
            <person name="Binder M."/>
            <person name="Bloem J."/>
            <person name="Labutti K."/>
            <person name="Salamov A."/>
            <person name="Andreopoulos B."/>
            <person name="Baker S."/>
            <person name="Barry K."/>
            <person name="Bills G."/>
            <person name="Bluhm B."/>
            <person name="Cannon C."/>
            <person name="Castanera R."/>
            <person name="Culley D."/>
            <person name="Daum C."/>
            <person name="Ezra D."/>
            <person name="Gonzalez J."/>
            <person name="Henrissat B."/>
            <person name="Kuo A."/>
            <person name="Liang C."/>
            <person name="Lipzen A."/>
            <person name="Lutzoni F."/>
            <person name="Magnuson J."/>
            <person name="Mondo S."/>
            <person name="Nolan M."/>
            <person name="Ohm R."/>
            <person name="Pangilinan J."/>
            <person name="Park H.-J."/>
            <person name="Ramirez L."/>
            <person name="Alfaro M."/>
            <person name="Sun H."/>
            <person name="Tritt A."/>
            <person name="Yoshinaga Y."/>
            <person name="Zwiers L.-H."/>
            <person name="Turgeon B."/>
            <person name="Goodwin S."/>
            <person name="Spatafora J."/>
            <person name="Crous P."/>
            <person name="Grigoriev I."/>
        </authorList>
    </citation>
    <scope>NUCLEOTIDE SEQUENCE</scope>
    <source>
        <strain evidence="8">ATCC 36951</strain>
    </source>
</reference>
<evidence type="ECO:0000256" key="4">
    <source>
        <dbReference type="ARBA" id="ARBA00023125"/>
    </source>
</evidence>
<keyword evidence="3" id="KW-0805">Transcription regulation</keyword>
<organism evidence="8 9">
    <name type="scientific">Zasmidium cellare ATCC 36951</name>
    <dbReference type="NCBI Taxonomy" id="1080233"/>
    <lineage>
        <taxon>Eukaryota</taxon>
        <taxon>Fungi</taxon>
        <taxon>Dikarya</taxon>
        <taxon>Ascomycota</taxon>
        <taxon>Pezizomycotina</taxon>
        <taxon>Dothideomycetes</taxon>
        <taxon>Dothideomycetidae</taxon>
        <taxon>Mycosphaerellales</taxon>
        <taxon>Mycosphaerellaceae</taxon>
        <taxon>Zasmidium</taxon>
    </lineage>
</organism>
<dbReference type="AlphaFoldDB" id="A0A6A6D1Z9"/>
<dbReference type="GeneID" id="54564210"/>
<protein>
    <recommendedName>
        <fullName evidence="10">Transcription factor domain-containing protein</fullName>
    </recommendedName>
</protein>
<sequence length="246" mass="28026">MQRGSDFLFVNCDGHQARIHQGERKDLNRHVQYTCRRHDPRRWTTATPLPRQIKFSSLSRRSNSPRKRKRVPEASTVVEHTGPGPLDLALPLYQWESPTECRFYDYYTKVVAHNIFCDKSSQFWQTYILQSCHQLPVVMQSLIALSAAFRETDDAYARPSHVPSKLSESPSAALSKAISMLRAYISLDGSPSHAVVLTCAIILYAYAKVLGDQQAASTHLERAIHIFDTWAMSFAGREKPDDFRTI</sequence>
<keyword evidence="9" id="KW-1185">Reference proteome</keyword>
<dbReference type="InterPro" id="IPR021858">
    <property type="entry name" value="Fun_TF"/>
</dbReference>
<proteinExistence type="predicted"/>
<evidence type="ECO:0000256" key="1">
    <source>
        <dbReference type="ARBA" id="ARBA00022723"/>
    </source>
</evidence>
<evidence type="ECO:0000256" key="3">
    <source>
        <dbReference type="ARBA" id="ARBA00023015"/>
    </source>
</evidence>
<evidence type="ECO:0000256" key="6">
    <source>
        <dbReference type="ARBA" id="ARBA00023242"/>
    </source>
</evidence>
<name>A0A6A6D1Z9_ZASCE</name>